<name>A0ABT6FR09_9FLAO</name>
<dbReference type="Pfam" id="PF20240">
    <property type="entry name" value="DUF6597"/>
    <property type="match status" value="1"/>
</dbReference>
<evidence type="ECO:0000259" key="1">
    <source>
        <dbReference type="Pfam" id="PF20240"/>
    </source>
</evidence>
<comment type="caution">
    <text evidence="2">The sequence shown here is derived from an EMBL/GenBank/DDBJ whole genome shotgun (WGS) entry which is preliminary data.</text>
</comment>
<feature type="domain" description="DUF6597" evidence="1">
    <location>
        <begin position="7"/>
        <end position="112"/>
    </location>
</feature>
<sequence length="182" mass="21205">MLKFDMIRAPKAIAGFVKHFWVLEGNFTKEEPFVYGALAESCPEFIFYYKGIFKHIIDNNEQKCFRSGVYRQKRSFGQFIVAQDFGIFRVSLYSYTISQLFQLPTPEISDQSSKLKTLYGKEGEILEEKVILESDNAIRVQLVSEFLIKRMVHVRAEYSNILNTIRDTINKNYPCSIEEVSK</sequence>
<evidence type="ECO:0000313" key="2">
    <source>
        <dbReference type="EMBL" id="MDG3585706.1"/>
    </source>
</evidence>
<dbReference type="RefSeq" id="WP_277899037.1">
    <property type="nucleotide sequence ID" value="NZ_JAPMUA010000002.1"/>
</dbReference>
<dbReference type="InterPro" id="IPR046532">
    <property type="entry name" value="DUF6597"/>
</dbReference>
<dbReference type="EMBL" id="JAPMUA010000002">
    <property type="protein sequence ID" value="MDG3585706.1"/>
    <property type="molecule type" value="Genomic_DNA"/>
</dbReference>
<evidence type="ECO:0000313" key="3">
    <source>
        <dbReference type="Proteomes" id="UP001153642"/>
    </source>
</evidence>
<reference evidence="2" key="1">
    <citation type="submission" date="2022-11" db="EMBL/GenBank/DDBJ databases">
        <title>High-quality draft genome sequence of Galbibacter sp. strain CMA-7.</title>
        <authorList>
            <person name="Wei L."/>
            <person name="Dong C."/>
            <person name="Shao Z."/>
        </authorList>
    </citation>
    <scope>NUCLEOTIDE SEQUENCE</scope>
    <source>
        <strain evidence="2">CMA-7</strain>
    </source>
</reference>
<gene>
    <name evidence="2" type="ORF">OSR52_07475</name>
</gene>
<keyword evidence="3" id="KW-1185">Reference proteome</keyword>
<accession>A0ABT6FR09</accession>
<proteinExistence type="predicted"/>
<dbReference type="Proteomes" id="UP001153642">
    <property type="component" value="Unassembled WGS sequence"/>
</dbReference>
<organism evidence="2 3">
    <name type="scientific">Galbibacter pacificus</name>
    <dbReference type="NCBI Taxonomy" id="2996052"/>
    <lineage>
        <taxon>Bacteria</taxon>
        <taxon>Pseudomonadati</taxon>
        <taxon>Bacteroidota</taxon>
        <taxon>Flavobacteriia</taxon>
        <taxon>Flavobacteriales</taxon>
        <taxon>Flavobacteriaceae</taxon>
        <taxon>Galbibacter</taxon>
    </lineage>
</organism>
<protein>
    <recommendedName>
        <fullName evidence="1">DUF6597 domain-containing protein</fullName>
    </recommendedName>
</protein>